<evidence type="ECO:0000313" key="3">
    <source>
        <dbReference type="Proteomes" id="UP000233556"/>
    </source>
</evidence>
<dbReference type="EMBL" id="KZ508428">
    <property type="protein sequence ID" value="PKU35224.1"/>
    <property type="molecule type" value="Genomic_DNA"/>
</dbReference>
<dbReference type="GO" id="GO:0000132">
    <property type="term" value="P:establishment of mitotic spindle orientation"/>
    <property type="evidence" value="ECO:0007669"/>
    <property type="project" value="TreeGrafter"/>
</dbReference>
<dbReference type="AlphaFoldDB" id="A0A2I0TN41"/>
<evidence type="ECO:0000256" key="1">
    <source>
        <dbReference type="SAM" id="MobiDB-lite"/>
    </source>
</evidence>
<organism evidence="2 3">
    <name type="scientific">Limosa lapponica baueri</name>
    <dbReference type="NCBI Taxonomy" id="1758121"/>
    <lineage>
        <taxon>Eukaryota</taxon>
        <taxon>Metazoa</taxon>
        <taxon>Chordata</taxon>
        <taxon>Craniata</taxon>
        <taxon>Vertebrata</taxon>
        <taxon>Euteleostomi</taxon>
        <taxon>Archelosauria</taxon>
        <taxon>Archosauria</taxon>
        <taxon>Dinosauria</taxon>
        <taxon>Saurischia</taxon>
        <taxon>Theropoda</taxon>
        <taxon>Coelurosauria</taxon>
        <taxon>Aves</taxon>
        <taxon>Neognathae</taxon>
        <taxon>Neoaves</taxon>
        <taxon>Charadriiformes</taxon>
        <taxon>Scolopacidae</taxon>
        <taxon>Limosa</taxon>
    </lineage>
</organism>
<dbReference type="GO" id="GO:0005819">
    <property type="term" value="C:spindle"/>
    <property type="evidence" value="ECO:0007669"/>
    <property type="project" value="TreeGrafter"/>
</dbReference>
<reference evidence="3" key="2">
    <citation type="submission" date="2017-12" db="EMBL/GenBank/DDBJ databases">
        <title>Genome sequence of the Bar-tailed Godwit (Limosa lapponica baueri).</title>
        <authorList>
            <person name="Lima N.C.B."/>
            <person name="Parody-Merino A.M."/>
            <person name="Battley P.F."/>
            <person name="Fidler A.E."/>
            <person name="Prosdocimi F."/>
        </authorList>
    </citation>
    <scope>NUCLEOTIDE SEQUENCE [LARGE SCALE GENOMIC DNA]</scope>
</reference>
<dbReference type="Proteomes" id="UP000233556">
    <property type="component" value="Unassembled WGS sequence"/>
</dbReference>
<dbReference type="GO" id="GO:0061172">
    <property type="term" value="P:regulation of establishment of bipolar cell polarity"/>
    <property type="evidence" value="ECO:0007669"/>
    <property type="project" value="TreeGrafter"/>
</dbReference>
<evidence type="ECO:0000313" key="2">
    <source>
        <dbReference type="EMBL" id="PKU35224.1"/>
    </source>
</evidence>
<feature type="region of interest" description="Disordered" evidence="1">
    <location>
        <begin position="127"/>
        <end position="161"/>
    </location>
</feature>
<gene>
    <name evidence="2" type="ORF">llap_14473</name>
</gene>
<dbReference type="PANTHER" id="PTHR21437">
    <property type="entry name" value="WIDE AWAKE"/>
    <property type="match status" value="1"/>
</dbReference>
<dbReference type="InterPro" id="IPR039269">
    <property type="entry name" value="ANKFN1"/>
</dbReference>
<dbReference type="PANTHER" id="PTHR21437:SF3">
    <property type="entry name" value="ANKYRIN REPEAT AND FIBRONECTIN TYPE-III DOMAIN-CONTAINING PROTEIN 1"/>
    <property type="match status" value="1"/>
</dbReference>
<accession>A0A2I0TN41</accession>
<dbReference type="OrthoDB" id="2428204at2759"/>
<protein>
    <submittedName>
        <fullName evidence="2">Uncharacterized protein</fullName>
    </submittedName>
</protein>
<reference evidence="3" key="1">
    <citation type="submission" date="2017-11" db="EMBL/GenBank/DDBJ databases">
        <authorList>
            <person name="Lima N.C."/>
            <person name="Parody-Merino A.M."/>
            <person name="Battley P.F."/>
            <person name="Fidler A.E."/>
            <person name="Prosdocimi F."/>
        </authorList>
    </citation>
    <scope>NUCLEOTIDE SEQUENCE [LARGE SCALE GENOMIC DNA]</scope>
</reference>
<proteinExistence type="predicted"/>
<keyword evidence="3" id="KW-1185">Reference proteome</keyword>
<name>A0A2I0TN41_LIMLA</name>
<sequence>MNAGFHISYPKCNRVSFALGLFTVHFCCYKEKFISLYCRLSAVIELDSLKTQQSLREAISDSEVAAAKQRHQQVIDYIQVIQIDEIWREMRWITEALQYARYKQPAAGLPIMKLVDLSEEHSQKKISSTSSHLDCLPSPPPSPEARLQRRKASHGLSEPPRLQPAAITTSLKLTTQGSALCLSKPKYAAQLVVAIEKLSCKNINTTRTQYFSPDYNTLIYFGILMPAEDYRAVTVEELSRCQGKERTVYVLLSRNGRG</sequence>